<gene>
    <name evidence="1" type="ORF">MKS88_005606</name>
</gene>
<evidence type="ECO:0000313" key="2">
    <source>
        <dbReference type="Proteomes" id="UP001056978"/>
    </source>
</evidence>
<proteinExistence type="predicted"/>
<sequence>MSFLVETFLGQNGRMDVSNLYPHYFDIAPKIVIGVNKPRIINNFFLGEDSTDHIVNKEKKNYLKKVINNAEELLRIIDENKNCNINLILYNTCLIHLTILVEIKKKKKIQKLLENRTEERHGLKVEADIMNANDKNISNLLLDNKNNELRKKEGKSSAPVIIVLPQPLTNQELFLYNKYKDLIKNVKETKNLLLKIIYFERLGEIKSRSKREAINEIQITTKIIEKCISRGRVIEEILEEIQYDEHGKENKNNERLKSERDFLNQKINILKQKNRKLGLIT</sequence>
<accession>A0ACB9Y1A1</accession>
<name>A0ACB9Y1A1_PLABR</name>
<organism evidence="1 2">
    <name type="scientific">Plasmodium brasilianum</name>
    <dbReference type="NCBI Taxonomy" id="5824"/>
    <lineage>
        <taxon>Eukaryota</taxon>
        <taxon>Sar</taxon>
        <taxon>Alveolata</taxon>
        <taxon>Apicomplexa</taxon>
        <taxon>Aconoidasida</taxon>
        <taxon>Haemosporida</taxon>
        <taxon>Plasmodiidae</taxon>
        <taxon>Plasmodium</taxon>
        <taxon>Plasmodium (Plasmodium)</taxon>
    </lineage>
</organism>
<dbReference type="Proteomes" id="UP001056978">
    <property type="component" value="Chromosome 14"/>
</dbReference>
<protein>
    <submittedName>
        <fullName evidence="1">Uncharacterized protein</fullName>
    </submittedName>
</protein>
<evidence type="ECO:0000313" key="1">
    <source>
        <dbReference type="EMBL" id="KAI4834926.1"/>
    </source>
</evidence>
<reference evidence="1" key="1">
    <citation type="submission" date="2022-06" db="EMBL/GenBank/DDBJ databases">
        <title>The First Complete Genome of the Simian Malaria Parasite Plasmodium brasilianum.</title>
        <authorList>
            <person name="Bajic M."/>
            <person name="Ravishankar S."/>
        </authorList>
    </citation>
    <scope>NUCLEOTIDE SEQUENCE</scope>
    <source>
        <strain evidence="1">Bolivian I</strain>
    </source>
</reference>
<comment type="caution">
    <text evidence="1">The sequence shown here is derived from an EMBL/GenBank/DDBJ whole genome shotgun (WGS) entry which is preliminary data.</text>
</comment>
<keyword evidence="2" id="KW-1185">Reference proteome</keyword>
<dbReference type="EMBL" id="CM043782">
    <property type="protein sequence ID" value="KAI4834926.1"/>
    <property type="molecule type" value="Genomic_DNA"/>
</dbReference>